<feature type="region of interest" description="Disordered" evidence="1">
    <location>
        <begin position="165"/>
        <end position="184"/>
    </location>
</feature>
<reference evidence="2 3" key="1">
    <citation type="journal article" date="2024" name="Science">
        <title>Giant polyketide synthase enzymes in the biosynthesis of giant marine polyether toxins.</title>
        <authorList>
            <person name="Fallon T.R."/>
            <person name="Shende V.V."/>
            <person name="Wierzbicki I.H."/>
            <person name="Pendleton A.L."/>
            <person name="Watervoot N.F."/>
            <person name="Auber R.P."/>
            <person name="Gonzalez D.J."/>
            <person name="Wisecaver J.H."/>
            <person name="Moore B.S."/>
        </authorList>
    </citation>
    <scope>NUCLEOTIDE SEQUENCE [LARGE SCALE GENOMIC DNA]</scope>
    <source>
        <strain evidence="2 3">12B1</strain>
    </source>
</reference>
<protein>
    <submittedName>
        <fullName evidence="2">Uncharacterized protein</fullName>
    </submittedName>
</protein>
<accession>A0AB34IPB3</accession>
<sequence>MPRALPLHMANALSSPPLPFIYRHYSSTVVVAAMSPCFHPLPPPPSLLPALLFDPLHSFTAAIPHPLPPPFPILVLCIPLLHSYHPYRSSPVSPCAAKQPPVHRSLLHTLLFSSSLRERPPLHRLFNHLPPSQSTPLTIASPAIWHIYTASPELLSSLRLSISPPPHDSSHLRPSRGQHKCCGG</sequence>
<proteinExistence type="predicted"/>
<dbReference type="AlphaFoldDB" id="A0AB34IPB3"/>
<keyword evidence="3" id="KW-1185">Reference proteome</keyword>
<evidence type="ECO:0000313" key="2">
    <source>
        <dbReference type="EMBL" id="KAL1503297.1"/>
    </source>
</evidence>
<comment type="caution">
    <text evidence="2">The sequence shown here is derived from an EMBL/GenBank/DDBJ whole genome shotgun (WGS) entry which is preliminary data.</text>
</comment>
<feature type="compositionally biased region" description="Basic residues" evidence="1">
    <location>
        <begin position="173"/>
        <end position="184"/>
    </location>
</feature>
<dbReference type="EMBL" id="JBGBPQ010000022">
    <property type="protein sequence ID" value="KAL1503297.1"/>
    <property type="molecule type" value="Genomic_DNA"/>
</dbReference>
<name>A0AB34IPB3_PRYPA</name>
<organism evidence="2 3">
    <name type="scientific">Prymnesium parvum</name>
    <name type="common">Toxic golden alga</name>
    <dbReference type="NCBI Taxonomy" id="97485"/>
    <lineage>
        <taxon>Eukaryota</taxon>
        <taxon>Haptista</taxon>
        <taxon>Haptophyta</taxon>
        <taxon>Prymnesiophyceae</taxon>
        <taxon>Prymnesiales</taxon>
        <taxon>Prymnesiaceae</taxon>
        <taxon>Prymnesium</taxon>
    </lineage>
</organism>
<evidence type="ECO:0000313" key="3">
    <source>
        <dbReference type="Proteomes" id="UP001515480"/>
    </source>
</evidence>
<evidence type="ECO:0000256" key="1">
    <source>
        <dbReference type="SAM" id="MobiDB-lite"/>
    </source>
</evidence>
<gene>
    <name evidence="2" type="ORF">AB1Y20_011349</name>
</gene>
<dbReference type="Proteomes" id="UP001515480">
    <property type="component" value="Unassembled WGS sequence"/>
</dbReference>